<dbReference type="InterPro" id="IPR038740">
    <property type="entry name" value="BioF2-like_GNAT_dom"/>
</dbReference>
<dbReference type="SUPFAM" id="SSF55729">
    <property type="entry name" value="Acyl-CoA N-acyltransferases (Nat)"/>
    <property type="match status" value="2"/>
</dbReference>
<name>A8ZS98_DESOH</name>
<dbReference type="PANTHER" id="PTHR36174">
    <property type="entry name" value="LIPID II:GLYCINE GLYCYLTRANSFERASE"/>
    <property type="match status" value="1"/>
</dbReference>
<dbReference type="InterPro" id="IPR016181">
    <property type="entry name" value="Acyl_CoA_acyltransferase"/>
</dbReference>
<dbReference type="PANTHER" id="PTHR36174:SF1">
    <property type="entry name" value="LIPID II:GLYCINE GLYCYLTRANSFERASE"/>
    <property type="match status" value="1"/>
</dbReference>
<dbReference type="AlphaFoldDB" id="A8ZS98"/>
<evidence type="ECO:0000313" key="3">
    <source>
        <dbReference type="Proteomes" id="UP000008561"/>
    </source>
</evidence>
<dbReference type="eggNOG" id="COG2348">
    <property type="taxonomic scope" value="Bacteria"/>
</dbReference>
<accession>A8ZS98</accession>
<dbReference type="InterPro" id="IPR050644">
    <property type="entry name" value="PG_Glycine_Bridge_Synth"/>
</dbReference>
<feature type="domain" description="BioF2-like acetyltransferase" evidence="1">
    <location>
        <begin position="167"/>
        <end position="297"/>
    </location>
</feature>
<evidence type="ECO:0000259" key="1">
    <source>
        <dbReference type="Pfam" id="PF13480"/>
    </source>
</evidence>
<evidence type="ECO:0000313" key="2">
    <source>
        <dbReference type="EMBL" id="ABW67635.1"/>
    </source>
</evidence>
<dbReference type="STRING" id="96561.Dole_1831"/>
<dbReference type="RefSeq" id="WP_012175248.1">
    <property type="nucleotide sequence ID" value="NC_009943.1"/>
</dbReference>
<dbReference type="HOGENOM" id="CLU_071764_0_0_7"/>
<dbReference type="Proteomes" id="UP000008561">
    <property type="component" value="Chromosome"/>
</dbReference>
<proteinExistence type="predicted"/>
<organism evidence="2 3">
    <name type="scientific">Desulfosudis oleivorans (strain DSM 6200 / JCM 39069 / Hxd3)</name>
    <name type="common">Desulfococcus oleovorans</name>
    <dbReference type="NCBI Taxonomy" id="96561"/>
    <lineage>
        <taxon>Bacteria</taxon>
        <taxon>Pseudomonadati</taxon>
        <taxon>Thermodesulfobacteriota</taxon>
        <taxon>Desulfobacteria</taxon>
        <taxon>Desulfobacterales</taxon>
        <taxon>Desulfosudaceae</taxon>
        <taxon>Desulfosudis</taxon>
    </lineage>
</organism>
<protein>
    <recommendedName>
        <fullName evidence="1">BioF2-like acetyltransferase domain-containing protein</fullName>
    </recommendedName>
</protein>
<dbReference type="EMBL" id="CP000859">
    <property type="protein sequence ID" value="ABW67635.1"/>
    <property type="molecule type" value="Genomic_DNA"/>
</dbReference>
<reference evidence="2 3" key="1">
    <citation type="submission" date="2007-10" db="EMBL/GenBank/DDBJ databases">
        <title>Complete sequence of Desulfococcus oleovorans Hxd3.</title>
        <authorList>
            <consortium name="US DOE Joint Genome Institute"/>
            <person name="Copeland A."/>
            <person name="Lucas S."/>
            <person name="Lapidus A."/>
            <person name="Barry K."/>
            <person name="Glavina del Rio T."/>
            <person name="Dalin E."/>
            <person name="Tice H."/>
            <person name="Pitluck S."/>
            <person name="Kiss H."/>
            <person name="Brettin T."/>
            <person name="Bruce D."/>
            <person name="Detter J.C."/>
            <person name="Han C."/>
            <person name="Schmutz J."/>
            <person name="Larimer F."/>
            <person name="Land M."/>
            <person name="Hauser L."/>
            <person name="Kyrpides N."/>
            <person name="Kim E."/>
            <person name="Wawrik B."/>
            <person name="Richardson P."/>
        </authorList>
    </citation>
    <scope>NUCLEOTIDE SEQUENCE [LARGE SCALE GENOMIC DNA]</scope>
    <source>
        <strain evidence="3">DSM 6200 / JCM 39069 / Hxd3</strain>
    </source>
</reference>
<dbReference type="Gene3D" id="3.40.630.30">
    <property type="match status" value="2"/>
</dbReference>
<gene>
    <name evidence="2" type="ordered locus">Dole_1831</name>
</gene>
<dbReference type="KEGG" id="dol:Dole_1831"/>
<sequence>MANYDISVEGSDFKDQWDQFVLNHPLGNFFLLYDWLEIVQWKTGFEFKPLVIRSGGNLSGIMPIFLKKYIGFTICMSPPPKVASPWMGPLIAATSDNQYRIEKQNQKTVEVLHDFLVNQVGCDYIRLNCVSGLDDVRPFKWKGYQCNPVYTYFLNISDKHEVFEKFDGRIRTGIRKALQNGLTYKHVDNNMALQVIKAVSERYKEQGLSFALNRELIDRLLTSRAGDFIETTGVFDNEGFVSGNILIKLNNRVHHWIGGIQPSRNQQGANELLHWSGIERYADEGVFEYEFMGANTKHLCDHKSKYNPELRVFYSCEWHNNKGKLVDWAGNLLKRKKVD</sequence>
<keyword evidence="3" id="KW-1185">Reference proteome</keyword>
<dbReference type="OrthoDB" id="9785911at2"/>
<dbReference type="Pfam" id="PF13480">
    <property type="entry name" value="Acetyltransf_6"/>
    <property type="match status" value="1"/>
</dbReference>